<dbReference type="EMBL" id="DF968181">
    <property type="protein sequence ID" value="GAP41128.1"/>
    <property type="molecule type" value="Genomic_DNA"/>
</dbReference>
<evidence type="ECO:0000259" key="1">
    <source>
        <dbReference type="SMART" id="SM00986"/>
    </source>
</evidence>
<dbReference type="InterPro" id="IPR005122">
    <property type="entry name" value="Uracil-DNA_glycosylase-like"/>
</dbReference>
<dbReference type="AlphaFoldDB" id="A0A0S7BX05"/>
<dbReference type="CDD" id="cd10032">
    <property type="entry name" value="UDG-F6_HDG"/>
    <property type="match status" value="1"/>
</dbReference>
<name>A0A0S7BX05_9CHLR</name>
<dbReference type="InterPro" id="IPR026353">
    <property type="entry name" value="Hypoxan-DNA_Glyclase"/>
</dbReference>
<proteinExistence type="predicted"/>
<dbReference type="InterPro" id="IPR036895">
    <property type="entry name" value="Uracil-DNA_glycosylase-like_sf"/>
</dbReference>
<feature type="domain" description="Uracil-DNA glycosylase-like" evidence="1">
    <location>
        <begin position="10"/>
        <end position="153"/>
    </location>
</feature>
<evidence type="ECO:0000313" key="2">
    <source>
        <dbReference type="EMBL" id="GAP41128.1"/>
    </source>
</evidence>
<dbReference type="NCBIfam" id="TIGR04274">
    <property type="entry name" value="hypoxanDNAglyco"/>
    <property type="match status" value="1"/>
</dbReference>
<dbReference type="RefSeq" id="WP_062281719.1">
    <property type="nucleotide sequence ID" value="NZ_DF968181.1"/>
</dbReference>
<dbReference type="Pfam" id="PF03167">
    <property type="entry name" value="UDG"/>
    <property type="match status" value="1"/>
</dbReference>
<gene>
    <name evidence="2" type="ORF">ATC1_131110</name>
</gene>
<dbReference type="Gene3D" id="3.40.470.10">
    <property type="entry name" value="Uracil-DNA glycosylase-like domain"/>
    <property type="match status" value="1"/>
</dbReference>
<protein>
    <submittedName>
        <fullName evidence="2">G/U mismatch-specific uracil-DNA glycosylase</fullName>
    </submittedName>
</protein>
<dbReference type="OrthoDB" id="9799921at2"/>
<evidence type="ECO:0000313" key="3">
    <source>
        <dbReference type="Proteomes" id="UP000053370"/>
    </source>
</evidence>
<sequence>MLQTVNHSIPPVFTKDSKVLILGSIPSPKSREIGFFYGHPRNRFWHVLAEIFATEIPQTTEEKRDFLIHHQIALWDVLASCEIAGASDQSIRNPIPNPIEYILSEADIRAIFTTGKKAYELYQRYCFPLTMRKALSLFSPSPANCRISFEQICDNYRVILSYLS</sequence>
<accession>A0A0S7BX05</accession>
<dbReference type="Proteomes" id="UP000053370">
    <property type="component" value="Unassembled WGS sequence"/>
</dbReference>
<dbReference type="PATRIC" id="fig|1678840.3.peg.2533"/>
<dbReference type="SUPFAM" id="SSF52141">
    <property type="entry name" value="Uracil-DNA glycosylase-like"/>
    <property type="match status" value="1"/>
</dbReference>
<organism evidence="2">
    <name type="scientific">Flexilinea flocculi</name>
    <dbReference type="NCBI Taxonomy" id="1678840"/>
    <lineage>
        <taxon>Bacteria</taxon>
        <taxon>Bacillati</taxon>
        <taxon>Chloroflexota</taxon>
        <taxon>Anaerolineae</taxon>
        <taxon>Anaerolineales</taxon>
        <taxon>Anaerolineaceae</taxon>
        <taxon>Flexilinea</taxon>
    </lineage>
</organism>
<dbReference type="SMART" id="SM00986">
    <property type="entry name" value="UDG"/>
    <property type="match status" value="1"/>
</dbReference>
<dbReference type="STRING" id="1678840.ATC1_131110"/>
<keyword evidence="3" id="KW-1185">Reference proteome</keyword>
<reference evidence="2" key="1">
    <citation type="journal article" date="2015" name="Genome Announc.">
        <title>Draft Genome Sequence of Anaerolineae Strain TC1, a Novel Isolate from a Methanogenic Wastewater Treatment System.</title>
        <authorList>
            <person name="Matsuura N."/>
            <person name="Tourlousse D.M."/>
            <person name="Sun L."/>
            <person name="Toyonaga M."/>
            <person name="Kuroda K."/>
            <person name="Ohashi A."/>
            <person name="Cruz R."/>
            <person name="Yamaguchi T."/>
            <person name="Sekiguchi Y."/>
        </authorList>
    </citation>
    <scope>NUCLEOTIDE SEQUENCE [LARGE SCALE GENOMIC DNA]</scope>
    <source>
        <strain evidence="2">TC1</strain>
    </source>
</reference>
<dbReference type="SMART" id="SM00987">
    <property type="entry name" value="UreE_C"/>
    <property type="match status" value="1"/>
</dbReference>